<dbReference type="EnsemblPlants" id="AES60009">
    <property type="protein sequence ID" value="AES60009"/>
    <property type="gene ID" value="MTR_1g038900"/>
</dbReference>
<evidence type="ECO:0000313" key="3">
    <source>
        <dbReference type="Proteomes" id="UP000002051"/>
    </source>
</evidence>
<evidence type="ECO:0000313" key="1">
    <source>
        <dbReference type="EMBL" id="AES60009.1"/>
    </source>
</evidence>
<evidence type="ECO:0000313" key="2">
    <source>
        <dbReference type="EnsemblPlants" id="AES60009"/>
    </source>
</evidence>
<reference evidence="1 3" key="1">
    <citation type="journal article" date="2011" name="Nature">
        <title>The Medicago genome provides insight into the evolution of rhizobial symbioses.</title>
        <authorList>
            <person name="Young N.D."/>
            <person name="Debelle F."/>
            <person name="Oldroyd G.E."/>
            <person name="Geurts R."/>
            <person name="Cannon S.B."/>
            <person name="Udvardi M.K."/>
            <person name="Benedito V.A."/>
            <person name="Mayer K.F."/>
            <person name="Gouzy J."/>
            <person name="Schoof H."/>
            <person name="Van de Peer Y."/>
            <person name="Proost S."/>
            <person name="Cook D.R."/>
            <person name="Meyers B.C."/>
            <person name="Spannagl M."/>
            <person name="Cheung F."/>
            <person name="De Mita S."/>
            <person name="Krishnakumar V."/>
            <person name="Gundlach H."/>
            <person name="Zhou S."/>
            <person name="Mudge J."/>
            <person name="Bharti A.K."/>
            <person name="Murray J.D."/>
            <person name="Naoumkina M.A."/>
            <person name="Rosen B."/>
            <person name="Silverstein K.A."/>
            <person name="Tang H."/>
            <person name="Rombauts S."/>
            <person name="Zhao P.X."/>
            <person name="Zhou P."/>
            <person name="Barbe V."/>
            <person name="Bardou P."/>
            <person name="Bechner M."/>
            <person name="Bellec A."/>
            <person name="Berger A."/>
            <person name="Berges H."/>
            <person name="Bidwell S."/>
            <person name="Bisseling T."/>
            <person name="Choisne N."/>
            <person name="Couloux A."/>
            <person name="Denny R."/>
            <person name="Deshpande S."/>
            <person name="Dai X."/>
            <person name="Doyle J.J."/>
            <person name="Dudez A.M."/>
            <person name="Farmer A.D."/>
            <person name="Fouteau S."/>
            <person name="Franken C."/>
            <person name="Gibelin C."/>
            <person name="Gish J."/>
            <person name="Goldstein S."/>
            <person name="Gonzalez A.J."/>
            <person name="Green P.J."/>
            <person name="Hallab A."/>
            <person name="Hartog M."/>
            <person name="Hua A."/>
            <person name="Humphray S.J."/>
            <person name="Jeong D.H."/>
            <person name="Jing Y."/>
            <person name="Jocker A."/>
            <person name="Kenton S.M."/>
            <person name="Kim D.J."/>
            <person name="Klee K."/>
            <person name="Lai H."/>
            <person name="Lang C."/>
            <person name="Lin S."/>
            <person name="Macmil S.L."/>
            <person name="Magdelenat G."/>
            <person name="Matthews L."/>
            <person name="McCorrison J."/>
            <person name="Monaghan E.L."/>
            <person name="Mun J.H."/>
            <person name="Najar F.Z."/>
            <person name="Nicholson C."/>
            <person name="Noirot C."/>
            <person name="O'Bleness M."/>
            <person name="Paule C.R."/>
            <person name="Poulain J."/>
            <person name="Prion F."/>
            <person name="Qin B."/>
            <person name="Qu C."/>
            <person name="Retzel E.F."/>
            <person name="Riddle C."/>
            <person name="Sallet E."/>
            <person name="Samain S."/>
            <person name="Samson N."/>
            <person name="Sanders I."/>
            <person name="Saurat O."/>
            <person name="Scarpelli C."/>
            <person name="Schiex T."/>
            <person name="Segurens B."/>
            <person name="Severin A.J."/>
            <person name="Sherrier D.J."/>
            <person name="Shi R."/>
            <person name="Sims S."/>
            <person name="Singer S.R."/>
            <person name="Sinharoy S."/>
            <person name="Sterck L."/>
            <person name="Viollet A."/>
            <person name="Wang B.B."/>
            <person name="Wang K."/>
            <person name="Wang M."/>
            <person name="Wang X."/>
            <person name="Warfsmann J."/>
            <person name="Weissenbach J."/>
            <person name="White D.D."/>
            <person name="White J.D."/>
            <person name="Wiley G.B."/>
            <person name="Wincker P."/>
            <person name="Xing Y."/>
            <person name="Yang L."/>
            <person name="Yao Z."/>
            <person name="Ying F."/>
            <person name="Zhai J."/>
            <person name="Zhou L."/>
            <person name="Zuber A."/>
            <person name="Denarie J."/>
            <person name="Dixon R.A."/>
            <person name="May G.D."/>
            <person name="Schwartz D.C."/>
            <person name="Rogers J."/>
            <person name="Quetier F."/>
            <person name="Town C.D."/>
            <person name="Roe B.A."/>
        </authorList>
    </citation>
    <scope>NUCLEOTIDE SEQUENCE [LARGE SCALE GENOMIC DNA]</scope>
    <source>
        <strain evidence="1">A17</strain>
        <strain evidence="2 3">cv. Jemalong A17</strain>
    </source>
</reference>
<proteinExistence type="predicted"/>
<dbReference type="HOGENOM" id="CLU_2834912_0_0_1"/>
<organism evidence="1 3">
    <name type="scientific">Medicago truncatula</name>
    <name type="common">Barrel medic</name>
    <name type="synonym">Medicago tribuloides</name>
    <dbReference type="NCBI Taxonomy" id="3880"/>
    <lineage>
        <taxon>Eukaryota</taxon>
        <taxon>Viridiplantae</taxon>
        <taxon>Streptophyta</taxon>
        <taxon>Embryophyta</taxon>
        <taxon>Tracheophyta</taxon>
        <taxon>Spermatophyta</taxon>
        <taxon>Magnoliopsida</taxon>
        <taxon>eudicotyledons</taxon>
        <taxon>Gunneridae</taxon>
        <taxon>Pentapetalae</taxon>
        <taxon>rosids</taxon>
        <taxon>fabids</taxon>
        <taxon>Fabales</taxon>
        <taxon>Fabaceae</taxon>
        <taxon>Papilionoideae</taxon>
        <taxon>50 kb inversion clade</taxon>
        <taxon>NPAAA clade</taxon>
        <taxon>Hologalegina</taxon>
        <taxon>IRL clade</taxon>
        <taxon>Trifolieae</taxon>
        <taxon>Medicago</taxon>
    </lineage>
</organism>
<dbReference type="AlphaFoldDB" id="G7IBH5"/>
<reference evidence="1 3" key="2">
    <citation type="journal article" date="2014" name="BMC Genomics">
        <title>An improved genome release (version Mt4.0) for the model legume Medicago truncatula.</title>
        <authorList>
            <person name="Tang H."/>
            <person name="Krishnakumar V."/>
            <person name="Bidwell S."/>
            <person name="Rosen B."/>
            <person name="Chan A."/>
            <person name="Zhou S."/>
            <person name="Gentzbittel L."/>
            <person name="Childs K.L."/>
            <person name="Yandell M."/>
            <person name="Gundlach H."/>
            <person name="Mayer K.F."/>
            <person name="Schwartz D.C."/>
            <person name="Town C.D."/>
        </authorList>
    </citation>
    <scope>GENOME REANNOTATION</scope>
    <source>
        <strain evidence="2 3">cv. Jemalong A17</strain>
    </source>
</reference>
<keyword evidence="3" id="KW-1185">Reference proteome</keyword>
<reference evidence="2" key="3">
    <citation type="submission" date="2015-04" db="UniProtKB">
        <authorList>
            <consortium name="EnsemblPlants"/>
        </authorList>
    </citation>
    <scope>IDENTIFICATION</scope>
    <source>
        <strain evidence="2">cv. Jemalong A17</strain>
    </source>
</reference>
<gene>
    <name evidence="1" type="ordered locus">MTR_1g038900</name>
</gene>
<sequence length="66" mass="7838">MFFLPWGSKTAKESKHRGLLECYRDSRLVSLKELHQESRVQRKNSDFFPPLRKLGVLYNLLKFKGI</sequence>
<protein>
    <submittedName>
        <fullName evidence="1 2">Uncharacterized protein</fullName>
    </submittedName>
</protein>
<accession>G7IBH5</accession>
<dbReference type="Proteomes" id="UP000002051">
    <property type="component" value="Unassembled WGS sequence"/>
</dbReference>
<name>G7IBH5_MEDTR</name>
<dbReference type="EMBL" id="CM001217">
    <property type="protein sequence ID" value="AES60009.1"/>
    <property type="molecule type" value="Genomic_DNA"/>
</dbReference>
<dbReference type="PaxDb" id="3880-AES60009"/>